<evidence type="ECO:0000259" key="3">
    <source>
        <dbReference type="PROSITE" id="PS50893"/>
    </source>
</evidence>
<dbReference type="InterPro" id="IPR027417">
    <property type="entry name" value="P-loop_NTPase"/>
</dbReference>
<dbReference type="PROSITE" id="PS00211">
    <property type="entry name" value="ABC_TRANSPORTER_1"/>
    <property type="match status" value="1"/>
</dbReference>
<feature type="domain" description="ABC transporter" evidence="3">
    <location>
        <begin position="12"/>
        <end position="246"/>
    </location>
</feature>
<dbReference type="KEGG" id="dmp:FAK_16520"/>
<keyword evidence="5" id="KW-1185">Reference proteome</keyword>
<dbReference type="CDD" id="cd03230">
    <property type="entry name" value="ABC_DR_subfamily_A"/>
    <property type="match status" value="1"/>
</dbReference>
<dbReference type="InterPro" id="IPR003593">
    <property type="entry name" value="AAA+_ATPase"/>
</dbReference>
<dbReference type="Proteomes" id="UP001366166">
    <property type="component" value="Chromosome"/>
</dbReference>
<name>A0AAU9EVQ2_9BACT</name>
<dbReference type="PROSITE" id="PS50893">
    <property type="entry name" value="ABC_TRANSPORTER_2"/>
    <property type="match status" value="2"/>
</dbReference>
<keyword evidence="2" id="KW-0067">ATP-binding</keyword>
<dbReference type="Pfam" id="PF00005">
    <property type="entry name" value="ABC_tran"/>
    <property type="match status" value="2"/>
</dbReference>
<dbReference type="SUPFAM" id="SSF52540">
    <property type="entry name" value="P-loop containing nucleoside triphosphate hydrolases"/>
    <property type="match status" value="2"/>
</dbReference>
<protein>
    <submittedName>
        <fullName evidence="4">ATPase</fullName>
    </submittedName>
</protein>
<dbReference type="GO" id="GO:0005524">
    <property type="term" value="F:ATP binding"/>
    <property type="evidence" value="ECO:0007669"/>
    <property type="project" value="UniProtKB-KW"/>
</dbReference>
<reference evidence="5" key="1">
    <citation type="journal article" date="2023" name="Arch. Microbiol.">
        <title>Desulfoferula mesophilus gen. nov. sp. nov., a mesophilic sulfate-reducing bacterium isolated from a brackish lake sediment.</title>
        <authorList>
            <person name="Watanabe T."/>
            <person name="Yabe T."/>
            <person name="Tsuji J.M."/>
            <person name="Fukui M."/>
        </authorList>
    </citation>
    <scope>NUCLEOTIDE SEQUENCE [LARGE SCALE GENOMIC DNA]</scope>
    <source>
        <strain evidence="5">12FAK</strain>
    </source>
</reference>
<dbReference type="Gene3D" id="3.40.50.300">
    <property type="entry name" value="P-loop containing nucleotide triphosphate hydrolases"/>
    <property type="match status" value="2"/>
</dbReference>
<dbReference type="RefSeq" id="WP_338606290.1">
    <property type="nucleotide sequence ID" value="NZ_AP028679.1"/>
</dbReference>
<gene>
    <name evidence="4" type="primary">ybhF</name>
    <name evidence="4" type="ORF">FAK_16520</name>
</gene>
<dbReference type="GO" id="GO:0016887">
    <property type="term" value="F:ATP hydrolysis activity"/>
    <property type="evidence" value="ECO:0007669"/>
    <property type="project" value="InterPro"/>
</dbReference>
<evidence type="ECO:0000256" key="1">
    <source>
        <dbReference type="ARBA" id="ARBA00022741"/>
    </source>
</evidence>
<proteinExistence type="predicted"/>
<dbReference type="PANTHER" id="PTHR43038">
    <property type="entry name" value="ATP-BINDING CASSETTE, SUB-FAMILY H, MEMBER 1"/>
    <property type="match status" value="1"/>
</dbReference>
<keyword evidence="1" id="KW-0547">Nucleotide-binding</keyword>
<dbReference type="SMART" id="SM00382">
    <property type="entry name" value="AAA"/>
    <property type="match status" value="2"/>
</dbReference>
<dbReference type="EMBL" id="AP028679">
    <property type="protein sequence ID" value="BEQ14586.1"/>
    <property type="molecule type" value="Genomic_DNA"/>
</dbReference>
<evidence type="ECO:0000256" key="2">
    <source>
        <dbReference type="ARBA" id="ARBA00022840"/>
    </source>
</evidence>
<dbReference type="PANTHER" id="PTHR43038:SF3">
    <property type="entry name" value="ABC TRANSPORTER G FAMILY MEMBER 20 ISOFORM X1"/>
    <property type="match status" value="1"/>
</dbReference>
<evidence type="ECO:0000313" key="4">
    <source>
        <dbReference type="EMBL" id="BEQ14586.1"/>
    </source>
</evidence>
<dbReference type="InterPro" id="IPR003439">
    <property type="entry name" value="ABC_transporter-like_ATP-bd"/>
</dbReference>
<feature type="domain" description="ABC transporter" evidence="3">
    <location>
        <begin position="340"/>
        <end position="569"/>
    </location>
</feature>
<evidence type="ECO:0000313" key="5">
    <source>
        <dbReference type="Proteomes" id="UP001366166"/>
    </source>
</evidence>
<dbReference type="AlphaFoldDB" id="A0AAU9EVQ2"/>
<dbReference type="InterPro" id="IPR017871">
    <property type="entry name" value="ABC_transporter-like_CS"/>
</dbReference>
<sequence>MNPASDKQDPALVLQGVSKGFHSGGRDVMALDNVSASVQRGIVTGLVGPDAAGKTTLMRLVAGLLLPDEGQITALGLDVRRAPLAVQSSLGYMPQRFGLYEDLTVQENLDLYADLQNLPMQERGDRYAQLMKLTGLAPFTGRLAGALSGGMKQKLGLACSLVQPKDLLLLDEPTVGVDPLSRRELWEIVYDLVQNQGMTVLLSTAYLDEAERCQDVILMHLGKLLDQGPPQKFTQTMAGRSFMVTAPDISKRQLQRKLNQAEPVLDALILGEGVRVVTKQAQEPTPEQLGGAPGELQVQEVPPRFEDSFVAMLREQGQEAAMPSQSVQQPCSEACDGPVIEVENLKRRFGDFMAVDGISFVVEHGEVLGLLGANGAGKSTTFRMLCGLLPPSEGRLLVAGHNLRKAAAQARQRIGYMAQRFSLYASLSVADNLRFFARVYGLNIKKRRERVRWALEEFELADLANANSGQLPLGYKQRLALAAALMHEPEILFLDEPTSGVDPLARREFWRRINTLAEQKVTVLVTTHFMEEAEYCDRVVIMDRGKVLAEGTPEQIKKARQTPEDPSPTLEEAFIALIEHNQEVLAKEQAA</sequence>
<accession>A0AAU9EVQ2</accession>
<organism evidence="4 5">
    <name type="scientific">Desulfoferula mesophila</name>
    <dbReference type="NCBI Taxonomy" id="3058419"/>
    <lineage>
        <taxon>Bacteria</taxon>
        <taxon>Pseudomonadati</taxon>
        <taxon>Thermodesulfobacteriota</taxon>
        <taxon>Desulfarculia</taxon>
        <taxon>Desulfarculales</taxon>
        <taxon>Desulfarculaceae</taxon>
        <taxon>Desulfoferula</taxon>
    </lineage>
</organism>